<dbReference type="EC" id="1.17.7.3" evidence="7"/>
<keyword evidence="3 7" id="KW-0560">Oxidoreductase</keyword>
<dbReference type="PANTHER" id="PTHR30454">
    <property type="entry name" value="4-HYDROXY-3-METHYLBUT-2-EN-1-YL DIPHOSPHATE SYNTHASE"/>
    <property type="match status" value="1"/>
</dbReference>
<evidence type="ECO:0000313" key="11">
    <source>
        <dbReference type="Proteomes" id="UP001652338"/>
    </source>
</evidence>
<proteinExistence type="inferred from homology"/>
<dbReference type="Pfam" id="PF04551">
    <property type="entry name" value="GcpE"/>
    <property type="match status" value="1"/>
</dbReference>
<keyword evidence="11" id="KW-1185">Reference proteome</keyword>
<dbReference type="InterPro" id="IPR004588">
    <property type="entry name" value="IspG_bac-typ"/>
</dbReference>
<dbReference type="GO" id="GO:0046429">
    <property type="term" value="F:4-hydroxy-3-methylbut-2-en-1-yl diphosphate synthase activity (ferredoxin)"/>
    <property type="evidence" value="ECO:0007669"/>
    <property type="project" value="UniProtKB-EC"/>
</dbReference>
<keyword evidence="5 7" id="KW-0411">Iron-sulfur</keyword>
<name>A0ABT2SMG0_9FIRM</name>
<evidence type="ECO:0000313" key="10">
    <source>
        <dbReference type="EMBL" id="MCU6725656.1"/>
    </source>
</evidence>
<evidence type="ECO:0000256" key="5">
    <source>
        <dbReference type="ARBA" id="ARBA00023014"/>
    </source>
</evidence>
<comment type="cofactor">
    <cofactor evidence="7">
        <name>[4Fe-4S] cluster</name>
        <dbReference type="ChEBI" id="CHEBI:49883"/>
    </cofactor>
    <text evidence="7">Binds 1 [4Fe-4S] cluster.</text>
</comment>
<keyword evidence="4 7" id="KW-0408">Iron</keyword>
<organism evidence="10 11">
    <name type="scientific">Muricoprocola aceti</name>
    <dbReference type="NCBI Taxonomy" id="2981772"/>
    <lineage>
        <taxon>Bacteria</taxon>
        <taxon>Bacillati</taxon>
        <taxon>Bacillota</taxon>
        <taxon>Clostridia</taxon>
        <taxon>Lachnospirales</taxon>
        <taxon>Lachnospiraceae</taxon>
        <taxon>Muricoprocola</taxon>
    </lineage>
</organism>
<comment type="caution">
    <text evidence="10">The sequence shown here is derived from an EMBL/GenBank/DDBJ whole genome shotgun (WGS) entry which is preliminary data.</text>
</comment>
<dbReference type="Pfam" id="PF26540">
    <property type="entry name" value="GcpE_C"/>
    <property type="match status" value="1"/>
</dbReference>
<keyword evidence="1 7" id="KW-0004">4Fe-4S</keyword>
<evidence type="ECO:0000256" key="2">
    <source>
        <dbReference type="ARBA" id="ARBA00022723"/>
    </source>
</evidence>
<feature type="binding site" evidence="7">
    <location>
        <position position="269"/>
    </location>
    <ligand>
        <name>[4Fe-4S] cluster</name>
        <dbReference type="ChEBI" id="CHEBI:49883"/>
    </ligand>
</feature>
<feature type="binding site" evidence="7">
    <location>
        <position position="304"/>
    </location>
    <ligand>
        <name>[4Fe-4S] cluster</name>
        <dbReference type="ChEBI" id="CHEBI:49883"/>
    </ligand>
</feature>
<comment type="function">
    <text evidence="7">Converts 2C-methyl-D-erythritol 2,4-cyclodiphosphate (ME-2,4cPP) into 1-hydroxy-2-methyl-2-(E)-butenyl 4-diphosphate.</text>
</comment>
<feature type="binding site" evidence="7">
    <location>
        <position position="272"/>
    </location>
    <ligand>
        <name>[4Fe-4S] cluster</name>
        <dbReference type="ChEBI" id="CHEBI:49883"/>
    </ligand>
</feature>
<evidence type="ECO:0000256" key="3">
    <source>
        <dbReference type="ARBA" id="ARBA00023002"/>
    </source>
</evidence>
<gene>
    <name evidence="7 10" type="primary">ispG</name>
    <name evidence="10" type="synonym">gcpE</name>
    <name evidence="10" type="ORF">OCV47_09880</name>
</gene>
<keyword evidence="2 7" id="KW-0479">Metal-binding</keyword>
<feature type="domain" description="IspG TIM-barrel" evidence="8">
    <location>
        <begin position="11"/>
        <end position="250"/>
    </location>
</feature>
<dbReference type="EMBL" id="JAOQKE010000012">
    <property type="protein sequence ID" value="MCU6725656.1"/>
    <property type="molecule type" value="Genomic_DNA"/>
</dbReference>
<keyword evidence="6 7" id="KW-0414">Isoprene biosynthesis</keyword>
<feature type="binding site" evidence="7">
    <location>
        <position position="311"/>
    </location>
    <ligand>
        <name>[4Fe-4S] cluster</name>
        <dbReference type="ChEBI" id="CHEBI:49883"/>
    </ligand>
</feature>
<dbReference type="InterPro" id="IPR011005">
    <property type="entry name" value="Dihydropteroate_synth-like_sf"/>
</dbReference>
<evidence type="ECO:0000256" key="4">
    <source>
        <dbReference type="ARBA" id="ARBA00023004"/>
    </source>
</evidence>
<evidence type="ECO:0000256" key="6">
    <source>
        <dbReference type="ARBA" id="ARBA00023229"/>
    </source>
</evidence>
<dbReference type="Gene3D" id="3.30.413.10">
    <property type="entry name" value="Sulfite Reductase Hemoprotein, domain 1"/>
    <property type="match status" value="1"/>
</dbReference>
<evidence type="ECO:0000259" key="9">
    <source>
        <dbReference type="Pfam" id="PF26540"/>
    </source>
</evidence>
<protein>
    <recommendedName>
        <fullName evidence="7">4-hydroxy-3-methylbut-2-en-1-yl diphosphate synthase (flavodoxin)</fullName>
        <ecNumber evidence="7">1.17.7.3</ecNumber>
    </recommendedName>
    <alternativeName>
        <fullName evidence="7">1-hydroxy-2-methyl-2-(E)-butenyl 4-diphosphate synthase</fullName>
    </alternativeName>
</protein>
<reference evidence="10 11" key="1">
    <citation type="journal article" date="2021" name="ISME Commun">
        <title>Automated analysis of genomic sequences facilitates high-throughput and comprehensive description of bacteria.</title>
        <authorList>
            <person name="Hitch T.C.A."/>
        </authorList>
    </citation>
    <scope>NUCLEOTIDE SEQUENCE [LARGE SCALE GENOMIC DNA]</scope>
    <source>
        <strain evidence="10 11">Sanger_29</strain>
    </source>
</reference>
<comment type="catalytic activity">
    <reaction evidence="7">
        <text>(2E)-4-hydroxy-3-methylbut-2-enyl diphosphate + oxidized [flavodoxin] + H2O + 2 H(+) = 2-C-methyl-D-erythritol 2,4-cyclic diphosphate + reduced [flavodoxin]</text>
        <dbReference type="Rhea" id="RHEA:43604"/>
        <dbReference type="Rhea" id="RHEA-COMP:10622"/>
        <dbReference type="Rhea" id="RHEA-COMP:10623"/>
        <dbReference type="ChEBI" id="CHEBI:15377"/>
        <dbReference type="ChEBI" id="CHEBI:15378"/>
        <dbReference type="ChEBI" id="CHEBI:57618"/>
        <dbReference type="ChEBI" id="CHEBI:58210"/>
        <dbReference type="ChEBI" id="CHEBI:58483"/>
        <dbReference type="ChEBI" id="CHEBI:128753"/>
        <dbReference type="EC" id="1.17.7.3"/>
    </reaction>
</comment>
<evidence type="ECO:0000256" key="7">
    <source>
        <dbReference type="HAMAP-Rule" id="MF_00159"/>
    </source>
</evidence>
<dbReference type="Proteomes" id="UP001652338">
    <property type="component" value="Unassembled WGS sequence"/>
</dbReference>
<dbReference type="PIRSF" id="PIRSF004640">
    <property type="entry name" value="IspG"/>
    <property type="match status" value="1"/>
</dbReference>
<comment type="similarity">
    <text evidence="7">Belongs to the IspG family.</text>
</comment>
<dbReference type="RefSeq" id="WP_262654920.1">
    <property type="nucleotide sequence ID" value="NZ_JAOQKE010000012.1"/>
</dbReference>
<dbReference type="InterPro" id="IPR016425">
    <property type="entry name" value="IspG_bac"/>
</dbReference>
<feature type="domain" description="IspG C-terminal" evidence="9">
    <location>
        <begin position="265"/>
        <end position="351"/>
    </location>
</feature>
<dbReference type="HAMAP" id="MF_00159">
    <property type="entry name" value="IspG"/>
    <property type="match status" value="1"/>
</dbReference>
<evidence type="ECO:0000259" key="8">
    <source>
        <dbReference type="Pfam" id="PF04551"/>
    </source>
</evidence>
<dbReference type="NCBIfam" id="NF001540">
    <property type="entry name" value="PRK00366.1"/>
    <property type="match status" value="1"/>
</dbReference>
<dbReference type="PANTHER" id="PTHR30454:SF0">
    <property type="entry name" value="4-HYDROXY-3-METHYLBUT-2-EN-1-YL DIPHOSPHATE SYNTHASE (FERREDOXIN), CHLOROPLASTIC"/>
    <property type="match status" value="1"/>
</dbReference>
<dbReference type="InterPro" id="IPR058579">
    <property type="entry name" value="IspG_C"/>
</dbReference>
<dbReference type="SUPFAM" id="SSF51717">
    <property type="entry name" value="Dihydropteroate synthetase-like"/>
    <property type="match status" value="1"/>
</dbReference>
<dbReference type="SUPFAM" id="SSF56014">
    <property type="entry name" value="Nitrite and sulphite reductase 4Fe-4S domain-like"/>
    <property type="match status" value="1"/>
</dbReference>
<sequence>MEERNMYRDHTKTVHVGNKVIGGGNPILIQSMTNTRTEDVKATVEQIHHLEAAGCEIIRCTVPTLEAAQAIREIKKEISIPVVADIHFDYRMALAAIENGADKIRINPGNIGDVKRVKAVVDAAKERNIPIRVGVNSGSLEKDLVKKYNGVTAEGIVESALDKVHSIEDLGYDNLVVSIKSSDVMMCVKAHELIAKEISYPLHVGITEAGTLLSGNIKSAIGLGLILNQGIGDTIRVSLTGDPVEEIKSAKLILRTLGLRKGGIEVVSCPTCGRTSIDLIGLANAVENMVQDIPLDIKVAVMGCVVNGPGEAKEADIGIAGGKGEGLLIKKGEIIKKLPEDQLLEALREELLNWEK</sequence>
<comment type="pathway">
    <text evidence="7">Isoprenoid biosynthesis; isopentenyl diphosphate biosynthesis via DXP pathway; isopentenyl diphosphate from 1-deoxy-D-xylulose 5-phosphate: step 5/6.</text>
</comment>
<dbReference type="InterPro" id="IPR058578">
    <property type="entry name" value="IspG_TIM"/>
</dbReference>
<evidence type="ECO:0000256" key="1">
    <source>
        <dbReference type="ARBA" id="ARBA00022485"/>
    </source>
</evidence>
<dbReference type="Gene3D" id="3.20.20.20">
    <property type="entry name" value="Dihydropteroate synthase-like"/>
    <property type="match status" value="1"/>
</dbReference>
<dbReference type="InterPro" id="IPR045854">
    <property type="entry name" value="NO2/SO3_Rdtase_4Fe4S_sf"/>
</dbReference>
<dbReference type="NCBIfam" id="TIGR00612">
    <property type="entry name" value="ispG_gcpE"/>
    <property type="match status" value="1"/>
</dbReference>
<accession>A0ABT2SMG0</accession>